<evidence type="ECO:0000259" key="1">
    <source>
        <dbReference type="Pfam" id="PF01796"/>
    </source>
</evidence>
<protein>
    <recommendedName>
        <fullName evidence="5">DUF35 domain-containing protein</fullName>
    </recommendedName>
</protein>
<feature type="domain" description="ChsH2 C-terminal OB-fold" evidence="1">
    <location>
        <begin position="51"/>
        <end position="113"/>
    </location>
</feature>
<dbReference type="AlphaFoldDB" id="G0ED07"/>
<feature type="domain" description="ChsH2 rubredoxin-like zinc ribbon" evidence="2">
    <location>
        <begin position="17"/>
        <end position="48"/>
    </location>
</feature>
<gene>
    <name evidence="3" type="ordered locus">Pyrfu_0697</name>
</gene>
<dbReference type="InterPro" id="IPR012340">
    <property type="entry name" value="NA-bd_OB-fold"/>
</dbReference>
<accession>G0ED07</accession>
<dbReference type="SUPFAM" id="SSF50249">
    <property type="entry name" value="Nucleic acid-binding proteins"/>
    <property type="match status" value="1"/>
</dbReference>
<dbReference type="Proteomes" id="UP000001037">
    <property type="component" value="Chromosome"/>
</dbReference>
<dbReference type="InterPro" id="IPR052513">
    <property type="entry name" value="Thioester_dehydratase-like"/>
</dbReference>
<dbReference type="eggNOG" id="arCOG01285">
    <property type="taxonomic scope" value="Archaea"/>
</dbReference>
<dbReference type="InterPro" id="IPR022002">
    <property type="entry name" value="ChsH2_Znr"/>
</dbReference>
<dbReference type="STRING" id="694429.Pyrfu_0697"/>
<dbReference type="InterPro" id="IPR002878">
    <property type="entry name" value="ChsH2_C"/>
</dbReference>
<evidence type="ECO:0000313" key="4">
    <source>
        <dbReference type="Proteomes" id="UP000001037"/>
    </source>
</evidence>
<evidence type="ECO:0000259" key="2">
    <source>
        <dbReference type="Pfam" id="PF12172"/>
    </source>
</evidence>
<dbReference type="RefSeq" id="WP_014026243.1">
    <property type="nucleotide sequence ID" value="NC_015931.1"/>
</dbReference>
<dbReference type="HOGENOM" id="CLU_119412_2_2_2"/>
<evidence type="ECO:0000313" key="3">
    <source>
        <dbReference type="EMBL" id="AEM38566.1"/>
    </source>
</evidence>
<dbReference type="PANTHER" id="PTHR34075">
    <property type="entry name" value="BLR3430 PROTEIN"/>
    <property type="match status" value="1"/>
</dbReference>
<organism evidence="3 4">
    <name type="scientific">Pyrolobus fumarii (strain DSM 11204 / 1A)</name>
    <dbReference type="NCBI Taxonomy" id="694429"/>
    <lineage>
        <taxon>Archaea</taxon>
        <taxon>Thermoproteota</taxon>
        <taxon>Thermoprotei</taxon>
        <taxon>Desulfurococcales</taxon>
        <taxon>Pyrodictiaceae</taxon>
        <taxon>Pyrolobus</taxon>
    </lineage>
</organism>
<evidence type="ECO:0008006" key="5">
    <source>
        <dbReference type="Google" id="ProtNLM"/>
    </source>
</evidence>
<dbReference type="KEGG" id="pfm:Pyrfu_0697"/>
<dbReference type="PANTHER" id="PTHR34075:SF5">
    <property type="entry name" value="BLR3430 PROTEIN"/>
    <property type="match status" value="1"/>
</dbReference>
<proteinExistence type="predicted"/>
<dbReference type="GeneID" id="11139165"/>
<dbReference type="Gene3D" id="6.10.30.10">
    <property type="match status" value="1"/>
</dbReference>
<dbReference type="InParanoid" id="G0ED07"/>
<keyword evidence="4" id="KW-1185">Reference proteome</keyword>
<dbReference type="Pfam" id="PF12172">
    <property type="entry name" value="zf-ChsH2"/>
    <property type="match status" value="1"/>
</dbReference>
<name>G0ED07_PYRF1</name>
<dbReference type="Pfam" id="PF01796">
    <property type="entry name" value="OB_ChsH2_C"/>
    <property type="match status" value="1"/>
</dbReference>
<reference evidence="3 4" key="1">
    <citation type="journal article" date="2011" name="Stand. Genomic Sci.">
        <title>Complete genome sequence of the hyperthermophilic chemolithoautotroph Pyrolobus fumarii type strain (1A).</title>
        <authorList>
            <person name="Anderson I."/>
            <person name="Goker M."/>
            <person name="Nolan M."/>
            <person name="Lucas S."/>
            <person name="Hammon N."/>
            <person name="Deshpande S."/>
            <person name="Cheng J.F."/>
            <person name="Tapia R."/>
            <person name="Han C."/>
            <person name="Goodwin L."/>
            <person name="Pitluck S."/>
            <person name="Huntemann M."/>
            <person name="Liolios K."/>
            <person name="Ivanova N."/>
            <person name="Pagani I."/>
            <person name="Mavromatis K."/>
            <person name="Ovchinikova G."/>
            <person name="Pati A."/>
            <person name="Chen A."/>
            <person name="Palaniappan K."/>
            <person name="Land M."/>
            <person name="Hauser L."/>
            <person name="Brambilla E.M."/>
            <person name="Huber H."/>
            <person name="Yasawong M."/>
            <person name="Rohde M."/>
            <person name="Spring S."/>
            <person name="Abt B."/>
            <person name="Sikorski J."/>
            <person name="Wirth R."/>
            <person name="Detter J.C."/>
            <person name="Woyke T."/>
            <person name="Bristow J."/>
            <person name="Eisen J.A."/>
            <person name="Markowitz V."/>
            <person name="Hugenholtz P."/>
            <person name="Kyrpides N.C."/>
            <person name="Klenk H.P."/>
            <person name="Lapidus A."/>
        </authorList>
    </citation>
    <scope>NUCLEOTIDE SEQUENCE [LARGE SCALE GENOMIC DNA]</scope>
    <source>
        <strain evidence="4">DSM 11204 / 1A</strain>
    </source>
</reference>
<dbReference type="OrthoDB" id="9573at2157"/>
<dbReference type="EMBL" id="CP002838">
    <property type="protein sequence ID" value="AEM38566.1"/>
    <property type="molecule type" value="Genomic_DNA"/>
</dbReference>
<sequence>MKPLITPAKVWRLKESHYRLVGGKCTSCGFTFFPKSPRCPRCGSRSVEPYTLPREAVVESYTLVYQVPEYMRDQAPLSFALLRLTDGTRIAAALTEVDASSLRSGVKVEAVFRRVLVDGQYGVIAYGTKWRPQRLQKG</sequence>